<name>A0AAV4LQD2_BABCB</name>
<evidence type="ECO:0000313" key="2">
    <source>
        <dbReference type="EMBL" id="GIX62110.1"/>
    </source>
</evidence>
<gene>
    <name evidence="2" type="ORF">BcabD6B2_15450</name>
</gene>
<feature type="region of interest" description="Disordered" evidence="1">
    <location>
        <begin position="273"/>
        <end position="295"/>
    </location>
</feature>
<feature type="compositionally biased region" description="Basic residues" evidence="1">
    <location>
        <begin position="275"/>
        <end position="284"/>
    </location>
</feature>
<proteinExistence type="predicted"/>
<protein>
    <submittedName>
        <fullName evidence="2">MBL fold metallo-hydrolase</fullName>
    </submittedName>
</protein>
<dbReference type="RefSeq" id="XP_067714179.1">
    <property type="nucleotide sequence ID" value="XM_067858078.1"/>
</dbReference>
<comment type="caution">
    <text evidence="2">The sequence shown here is derived from an EMBL/GenBank/DDBJ whole genome shotgun (WGS) entry which is preliminary data.</text>
</comment>
<dbReference type="Proteomes" id="UP001497744">
    <property type="component" value="Unassembled WGS sequence"/>
</dbReference>
<dbReference type="EMBL" id="BPLF01000001">
    <property type="protein sequence ID" value="GIX62110.1"/>
    <property type="molecule type" value="Genomic_DNA"/>
</dbReference>
<accession>A0AAV4LQD2</accession>
<keyword evidence="3" id="KW-1185">Reference proteome</keyword>
<dbReference type="GeneID" id="94193591"/>
<reference evidence="2 3" key="1">
    <citation type="submission" date="2021-06" db="EMBL/GenBank/DDBJ databases">
        <title>Genome sequence of Babesia caballi.</title>
        <authorList>
            <person name="Yamagishi J."/>
            <person name="Kidaka T."/>
            <person name="Ochi A."/>
        </authorList>
    </citation>
    <scope>NUCLEOTIDE SEQUENCE [LARGE SCALE GENOMIC DNA]</scope>
    <source>
        <strain evidence="2">USDA-D6B2</strain>
    </source>
</reference>
<organism evidence="2 3">
    <name type="scientific">Babesia caballi</name>
    <dbReference type="NCBI Taxonomy" id="5871"/>
    <lineage>
        <taxon>Eukaryota</taxon>
        <taxon>Sar</taxon>
        <taxon>Alveolata</taxon>
        <taxon>Apicomplexa</taxon>
        <taxon>Aconoidasida</taxon>
        <taxon>Piroplasmida</taxon>
        <taxon>Babesiidae</taxon>
        <taxon>Babesia</taxon>
    </lineage>
</organism>
<feature type="region of interest" description="Disordered" evidence="1">
    <location>
        <begin position="1"/>
        <end position="43"/>
    </location>
</feature>
<evidence type="ECO:0000256" key="1">
    <source>
        <dbReference type="SAM" id="MobiDB-lite"/>
    </source>
</evidence>
<feature type="compositionally biased region" description="Basic and acidic residues" evidence="1">
    <location>
        <begin position="1"/>
        <end position="17"/>
    </location>
</feature>
<evidence type="ECO:0000313" key="3">
    <source>
        <dbReference type="Proteomes" id="UP001497744"/>
    </source>
</evidence>
<dbReference type="AlphaFoldDB" id="A0AAV4LQD2"/>
<sequence length="585" mass="64223">MRDVYRNRVERDVDHGAHAPKHRVLQRPEEGAQGVLGPGHLEHRNHENRRYHVERNDAHLRVVVQYGVEQIVDEAPEGVQGGGVGEGQHLAGSQEDPYPVGVLLVAFGGRLAQRVHALCELLHEEPAVLVEPLEHRVTLRSGRGAHAEPDDARVVVRHLDVRQLQAAAAHAAVGRQVEHPAAEGAHVVVGEGRRPAVDPRVGQHCEPDDAGDFLEREHRFGDLAVAQQVPVHEVAQHPGLRGVLAPDEHVAPALERAQQGDGRGRGLDAEPQRVQRLHQQRHGGRPGPRVGDGEAHGQDALKVALHIHVADAILARVEQLGDLPVKQNLRLHFHGGQDGGDEGEKGVVLTTKRIVAHCAQNCLPRRRRHFAEQGDYVRVVHEHLDAYGPEEDGVPSRLLLAVVGRVERFDVVDGVAHCGVPACRIAGHIPPRRKPRGVVVQRVVGQHRLELGDVDHGKVCLRPDKVDERFLRLEHDVAAPLQVKGDAHLVRLRHVHHQQVAVHLLHRGDHLLLAGSELKVVPHAKYAGNCDFYFAHGALKAPQRVRQGIYLGADQRRVDHGVQGGRLACVRLLPALVTGIPLALR</sequence>